<dbReference type="Pfam" id="PF01565">
    <property type="entry name" value="FAD_binding_4"/>
    <property type="match status" value="1"/>
</dbReference>
<sequence length="400" mass="44858">MVRRAAAEGLRVRAVGDAHSFTPTAASDDVMVSLDDYAGLESMDKERGLFTVRAGTRLFDLNRILHAEGHAQENMGDINHQSIAGAISTGTHGTDAAFGGISTQVQALRLIDGQGEVRTVDASDPDALSAARVGLGALGLISAVTLKAIPAYNLRMDIAAASLDEMLALAPEYARRHRHFEFYWIPYTNRVQVKRTDVSTDPCTERGRMDYFNDVVLENGAVQVLCKVGKALPQHNHHACHVMSLGITPNSRIRPSWDVFGSTRNVRFTEMEYAVPQDATLSALRDLRAMLERLRLPVTMPVEVRFARADDIMLSTAYGRDVGYLAVHMFKDMDNRRYFREAEAIFRAYDGRPHWGKLHHLSADDFRQLYPRFEDFRAVRERFDPERRFGNAYLTQVLGD</sequence>
<dbReference type="GO" id="GO:0016020">
    <property type="term" value="C:membrane"/>
    <property type="evidence" value="ECO:0007669"/>
    <property type="project" value="InterPro"/>
</dbReference>
<evidence type="ECO:0000259" key="2">
    <source>
        <dbReference type="PROSITE" id="PS51387"/>
    </source>
</evidence>
<proteinExistence type="predicted"/>
<dbReference type="InterPro" id="IPR016171">
    <property type="entry name" value="Vanillyl_alc_oxidase_C-sub2"/>
</dbReference>
<reference evidence="3" key="1">
    <citation type="submission" date="2024-03" db="EMBL/GenBank/DDBJ databases">
        <title>Deinococcus weizhi sp. nov., isolated from human skin.</title>
        <authorList>
            <person name="Wei Z."/>
            <person name="Tian F."/>
            <person name="Yang C."/>
            <person name="Xin L.T."/>
            <person name="Wen Z.J."/>
            <person name="Lan K.C."/>
            <person name="Yu L."/>
            <person name="Zhe W."/>
            <person name="Dan F.D."/>
            <person name="Jun W."/>
            <person name="Rui Z."/>
            <person name="Yong X.J."/>
            <person name="Ting Y."/>
            <person name="Wei X."/>
            <person name="Xu Z.G."/>
            <person name="Xin Z."/>
            <person name="Dong F.G."/>
            <person name="Ni X.M."/>
            <person name="Zheng M.G."/>
            <person name="Chun Y."/>
            <person name="Qian W.X."/>
        </authorList>
    </citation>
    <scope>NUCLEOTIDE SEQUENCE</scope>
    <source>
        <strain evidence="3">VB142</strain>
    </source>
</reference>
<dbReference type="InterPro" id="IPR010031">
    <property type="entry name" value="FAD_lactone_oxidase-like"/>
</dbReference>
<dbReference type="InterPro" id="IPR007173">
    <property type="entry name" value="ALO_C"/>
</dbReference>
<dbReference type="GO" id="GO:0071949">
    <property type="term" value="F:FAD binding"/>
    <property type="evidence" value="ECO:0007669"/>
    <property type="project" value="InterPro"/>
</dbReference>
<dbReference type="InterPro" id="IPR036318">
    <property type="entry name" value="FAD-bd_PCMH-like_sf"/>
</dbReference>
<accession>A0AAU6PZ01</accession>
<dbReference type="PIRSF" id="PIRSF000136">
    <property type="entry name" value="LGO_GLO"/>
    <property type="match status" value="1"/>
</dbReference>
<dbReference type="PANTHER" id="PTHR43762">
    <property type="entry name" value="L-GULONOLACTONE OXIDASE"/>
    <property type="match status" value="1"/>
</dbReference>
<dbReference type="Gene3D" id="1.10.45.10">
    <property type="entry name" value="Vanillyl-alcohol Oxidase, Chain A, domain 4"/>
    <property type="match status" value="1"/>
</dbReference>
<dbReference type="InterPro" id="IPR016167">
    <property type="entry name" value="FAD-bd_PCMH_sub1"/>
</dbReference>
<dbReference type="SUPFAM" id="SSF56176">
    <property type="entry name" value="FAD-binding/transporter-associated domain-like"/>
    <property type="match status" value="1"/>
</dbReference>
<dbReference type="PROSITE" id="PS51387">
    <property type="entry name" value="FAD_PCMH"/>
    <property type="match status" value="1"/>
</dbReference>
<evidence type="ECO:0000313" key="3">
    <source>
        <dbReference type="EMBL" id="WYF43619.1"/>
    </source>
</evidence>
<dbReference type="GO" id="GO:0003885">
    <property type="term" value="F:D-arabinono-1,4-lactone oxidase activity"/>
    <property type="evidence" value="ECO:0007669"/>
    <property type="project" value="InterPro"/>
</dbReference>
<dbReference type="Gene3D" id="3.30.43.10">
    <property type="entry name" value="Uridine Diphospho-n-acetylenolpyruvylglucosamine Reductase, domain 2"/>
    <property type="match status" value="1"/>
</dbReference>
<gene>
    <name evidence="3" type="ORF">WDJ50_09315</name>
</gene>
<dbReference type="NCBIfam" id="TIGR01679">
    <property type="entry name" value="bact_FAD_ox"/>
    <property type="match status" value="1"/>
</dbReference>
<feature type="domain" description="FAD-binding PCMH-type" evidence="2">
    <location>
        <begin position="1"/>
        <end position="151"/>
    </location>
</feature>
<protein>
    <submittedName>
        <fullName evidence="3">D-arabinono-1,4-lactone oxidase</fullName>
    </submittedName>
</protein>
<dbReference type="EMBL" id="CP149782">
    <property type="protein sequence ID" value="WYF43619.1"/>
    <property type="molecule type" value="Genomic_DNA"/>
</dbReference>
<name>A0AAU6PZ01_9DEIO</name>
<dbReference type="Gene3D" id="3.30.70.2520">
    <property type="match status" value="1"/>
</dbReference>
<keyword evidence="1" id="KW-0560">Oxidoreductase</keyword>
<dbReference type="AlphaFoldDB" id="A0AAU6PZ01"/>
<organism evidence="3">
    <name type="scientific">Deinococcus sp. VB142</name>
    <dbReference type="NCBI Taxonomy" id="3112952"/>
    <lineage>
        <taxon>Bacteria</taxon>
        <taxon>Thermotogati</taxon>
        <taxon>Deinococcota</taxon>
        <taxon>Deinococci</taxon>
        <taxon>Deinococcales</taxon>
        <taxon>Deinococcaceae</taxon>
        <taxon>Deinococcus</taxon>
    </lineage>
</organism>
<dbReference type="InterPro" id="IPR006094">
    <property type="entry name" value="Oxid_FAD_bind_N"/>
</dbReference>
<dbReference type="RefSeq" id="WP_339094442.1">
    <property type="nucleotide sequence ID" value="NZ_CP149782.1"/>
</dbReference>
<evidence type="ECO:0000256" key="1">
    <source>
        <dbReference type="ARBA" id="ARBA00023002"/>
    </source>
</evidence>
<dbReference type="Gene3D" id="3.30.465.10">
    <property type="match status" value="1"/>
</dbReference>
<dbReference type="Pfam" id="PF04030">
    <property type="entry name" value="ALO"/>
    <property type="match status" value="1"/>
</dbReference>
<dbReference type="InterPro" id="IPR016169">
    <property type="entry name" value="FAD-bd_PCMH_sub2"/>
</dbReference>
<dbReference type="PANTHER" id="PTHR43762:SF1">
    <property type="entry name" value="D-ARABINONO-1,4-LACTONE OXIDASE"/>
    <property type="match status" value="1"/>
</dbReference>
<dbReference type="InterPro" id="IPR016166">
    <property type="entry name" value="FAD-bd_PCMH"/>
</dbReference>